<evidence type="ECO:0000256" key="4">
    <source>
        <dbReference type="ARBA" id="ARBA00022692"/>
    </source>
</evidence>
<feature type="transmembrane region" description="Helical" evidence="11">
    <location>
        <begin position="728"/>
        <end position="751"/>
    </location>
</feature>
<dbReference type="GO" id="GO:0004930">
    <property type="term" value="F:G protein-coupled receptor activity"/>
    <property type="evidence" value="ECO:0007669"/>
    <property type="project" value="InterPro"/>
</dbReference>
<protein>
    <recommendedName>
        <fullName evidence="17">Adhesion G protein-coupled receptor F5-like</fullName>
    </recommendedName>
</protein>
<feature type="transmembrane region" description="Helical" evidence="11">
    <location>
        <begin position="530"/>
        <end position="552"/>
    </location>
</feature>
<dbReference type="InterPro" id="IPR017981">
    <property type="entry name" value="GPCR_2-like_7TM"/>
</dbReference>
<comment type="similarity">
    <text evidence="2">Belongs to the G-protein coupled receptor 2 family. Adhesion G-protein coupled receptor (ADGR) subfamily.</text>
</comment>
<evidence type="ECO:0000259" key="14">
    <source>
        <dbReference type="PROSITE" id="PS50835"/>
    </source>
</evidence>
<keyword evidence="3" id="KW-1003">Cell membrane</keyword>
<dbReference type="AlphaFoldDB" id="A0AAV6GQC3"/>
<dbReference type="InterPro" id="IPR046338">
    <property type="entry name" value="GAIN_dom_sf"/>
</dbReference>
<evidence type="ECO:0000256" key="6">
    <source>
        <dbReference type="ARBA" id="ARBA00022989"/>
    </source>
</evidence>
<evidence type="ECO:0000313" key="16">
    <source>
        <dbReference type="Proteomes" id="UP000823561"/>
    </source>
</evidence>
<reference evidence="15" key="1">
    <citation type="submission" date="2020-10" db="EMBL/GenBank/DDBJ databases">
        <title>Chromosome-scale genome assembly of the Allis shad, Alosa alosa.</title>
        <authorList>
            <person name="Margot Z."/>
            <person name="Christophe K."/>
            <person name="Cabau C."/>
            <person name="Louis A."/>
            <person name="Berthelot C."/>
            <person name="Parey E."/>
            <person name="Roest Crollius H."/>
            <person name="Montfort J."/>
            <person name="Robinson-Rechavi M."/>
            <person name="Bucao C."/>
            <person name="Bouchez O."/>
            <person name="Gislard M."/>
            <person name="Lluch J."/>
            <person name="Milhes M."/>
            <person name="Lampietro C."/>
            <person name="Lopez Roques C."/>
            <person name="Donnadieu C."/>
            <person name="Braasch I."/>
            <person name="Desvignes T."/>
            <person name="Postlethwait J."/>
            <person name="Bobe J."/>
            <person name="Guiguen Y."/>
        </authorList>
    </citation>
    <scope>NUCLEOTIDE SEQUENCE</scope>
    <source>
        <strain evidence="15">M-15738</strain>
        <tissue evidence="15">Blood</tissue>
    </source>
</reference>
<feature type="region of interest" description="Disordered" evidence="10">
    <location>
        <begin position="760"/>
        <end position="786"/>
    </location>
</feature>
<feature type="compositionally biased region" description="Low complexity" evidence="10">
    <location>
        <begin position="767"/>
        <end position="786"/>
    </location>
</feature>
<sequence>MELRCPESNEAVDGPEWRIDGKKVSGLSPDKYEILSSRRLKVKRVVLGDQGRYECRYNRASKPTLIYWSSVTIKPNPVITLNFIEKRVACEESVNLKCCVADTYQVKLTFGQKDLETQGKCAEHLYKTKPEECGNKLTFTCQLDRPNREQTMTLNVREQSQVVTTCPEDEDQGLGNGVEGEEAKSVCGEGKVGEILYKCEGSVWVPKQDDCVLEEIQNLEEESQNLNGGDVSNFVQGLSNATQQNNDDIVTSPATTASIVNILRNVATASSLITVDQEVMGDFLDTVNVIVSPSANNVWSNLNSDPDETRVSASSNLLLAVERMSGALREEDTFQISTESLSLRKSVVTAASNMLTTNSSEIEITLTQRSATNTSVTVIEFFTLNNIMSNRNSEEGNINSTDSINSINGNVLLVNTSRTVENITLTFKKNDSDLANPLCVFWNFELFNNTGGWDTFGCEPKFDVNSTVTCECNHTTSFSVLMSPYIPPEAKRALDIITYVGVGISIASLIIALIIEMIVWRAMTTNDTAYMRHVCIVNIAVSLLIADIWFIVGAAVSNKNGAALGPCTAATFFAHFFYLAMFFWMLMSALLLLYRIVWVFSNISRLAMMLIGFFIGYGGPLITAVVTVASTAGQKGYITSYGTCWLNWEKTKALLAFVIPALVIVAINLCVMMVVLVKMLRRGVGNTVQNEETHNLRVIAKCVAVLTPLFGITWGFGIGIMISPESFGLHVVFALLNSLQGFFILVFGILLDSKIRETLAGTSSPDSRSGQTRSTSGGVSSSTGMRIFQRFRKKKGYNVAGMSNYSTSSDSSSANA</sequence>
<evidence type="ECO:0008006" key="17">
    <source>
        <dbReference type="Google" id="ProtNLM"/>
    </source>
</evidence>
<feature type="transmembrane region" description="Helical" evidence="11">
    <location>
        <begin position="572"/>
        <end position="594"/>
    </location>
</feature>
<evidence type="ECO:0000256" key="11">
    <source>
        <dbReference type="SAM" id="Phobius"/>
    </source>
</evidence>
<evidence type="ECO:0000256" key="8">
    <source>
        <dbReference type="ARBA" id="ARBA00023157"/>
    </source>
</evidence>
<feature type="transmembrane region" description="Helical" evidence="11">
    <location>
        <begin position="496"/>
        <end position="518"/>
    </location>
</feature>
<evidence type="ECO:0000256" key="9">
    <source>
        <dbReference type="ARBA" id="ARBA00023180"/>
    </source>
</evidence>
<dbReference type="PROSITE" id="PS50221">
    <property type="entry name" value="GAIN_B"/>
    <property type="match status" value="1"/>
</dbReference>
<dbReference type="GO" id="GO:0007166">
    <property type="term" value="P:cell surface receptor signaling pathway"/>
    <property type="evidence" value="ECO:0007669"/>
    <property type="project" value="InterPro"/>
</dbReference>
<evidence type="ECO:0000256" key="5">
    <source>
        <dbReference type="ARBA" id="ARBA00022729"/>
    </source>
</evidence>
<comment type="caution">
    <text evidence="15">The sequence shown here is derived from an EMBL/GenBank/DDBJ whole genome shotgun (WGS) entry which is preliminary data.</text>
</comment>
<keyword evidence="9" id="KW-0325">Glycoprotein</keyword>
<keyword evidence="8" id="KW-1015">Disulfide bond</keyword>
<dbReference type="Gene3D" id="1.20.1070.10">
    <property type="entry name" value="Rhodopsin 7-helix transmembrane proteins"/>
    <property type="match status" value="1"/>
</dbReference>
<dbReference type="PROSITE" id="PS50835">
    <property type="entry name" value="IG_LIKE"/>
    <property type="match status" value="1"/>
</dbReference>
<dbReference type="Gene3D" id="2.60.220.50">
    <property type="match status" value="1"/>
</dbReference>
<dbReference type="FunFam" id="1.20.1070.10:FF:000058">
    <property type="entry name" value="Adhesion G protein-coupled receptor F5"/>
    <property type="match status" value="1"/>
</dbReference>
<organism evidence="15 16">
    <name type="scientific">Alosa alosa</name>
    <name type="common">allis shad</name>
    <dbReference type="NCBI Taxonomy" id="278164"/>
    <lineage>
        <taxon>Eukaryota</taxon>
        <taxon>Metazoa</taxon>
        <taxon>Chordata</taxon>
        <taxon>Craniata</taxon>
        <taxon>Vertebrata</taxon>
        <taxon>Euteleostomi</taxon>
        <taxon>Actinopterygii</taxon>
        <taxon>Neopterygii</taxon>
        <taxon>Teleostei</taxon>
        <taxon>Clupei</taxon>
        <taxon>Clupeiformes</taxon>
        <taxon>Clupeoidei</taxon>
        <taxon>Clupeidae</taxon>
        <taxon>Alosa</taxon>
    </lineage>
</organism>
<feature type="domain" description="Ig-like" evidence="14">
    <location>
        <begin position="1"/>
        <end position="72"/>
    </location>
</feature>
<dbReference type="InterPro" id="IPR051587">
    <property type="entry name" value="Adhesion_GPCR"/>
</dbReference>
<dbReference type="GO" id="GO:0007189">
    <property type="term" value="P:adenylate cyclase-activating G protein-coupled receptor signaling pathway"/>
    <property type="evidence" value="ECO:0007669"/>
    <property type="project" value="TreeGrafter"/>
</dbReference>
<dbReference type="InterPro" id="IPR000832">
    <property type="entry name" value="GPCR_2_secretin-like"/>
</dbReference>
<feature type="transmembrane region" description="Helical" evidence="11">
    <location>
        <begin position="653"/>
        <end position="677"/>
    </location>
</feature>
<dbReference type="PANTHER" id="PTHR45813:SF4">
    <property type="entry name" value="ADHESION G PROTEIN-COUPLED RECEPTOR F5"/>
    <property type="match status" value="1"/>
</dbReference>
<dbReference type="InterPro" id="IPR000203">
    <property type="entry name" value="GPS"/>
</dbReference>
<proteinExistence type="inferred from homology"/>
<dbReference type="InterPro" id="IPR007110">
    <property type="entry name" value="Ig-like_dom"/>
</dbReference>
<evidence type="ECO:0000256" key="3">
    <source>
        <dbReference type="ARBA" id="ARBA00022475"/>
    </source>
</evidence>
<evidence type="ECO:0000256" key="1">
    <source>
        <dbReference type="ARBA" id="ARBA00004651"/>
    </source>
</evidence>
<dbReference type="InterPro" id="IPR057244">
    <property type="entry name" value="GAIN_B"/>
</dbReference>
<feature type="transmembrane region" description="Helical" evidence="11">
    <location>
        <begin position="606"/>
        <end position="633"/>
    </location>
</feature>
<accession>A0AAV6GQC3</accession>
<dbReference type="Pfam" id="PF16489">
    <property type="entry name" value="GAIN"/>
    <property type="match status" value="1"/>
</dbReference>
<keyword evidence="4 11" id="KW-0812">Transmembrane</keyword>
<name>A0AAV6GQC3_9TELE</name>
<dbReference type="EMBL" id="JADWDJ010000008">
    <property type="protein sequence ID" value="KAG5277110.1"/>
    <property type="molecule type" value="Genomic_DNA"/>
</dbReference>
<evidence type="ECO:0000256" key="7">
    <source>
        <dbReference type="ARBA" id="ARBA00023136"/>
    </source>
</evidence>
<dbReference type="SMART" id="SM00303">
    <property type="entry name" value="GPS"/>
    <property type="match status" value="1"/>
</dbReference>
<keyword evidence="6 11" id="KW-1133">Transmembrane helix</keyword>
<evidence type="ECO:0000256" key="2">
    <source>
        <dbReference type="ARBA" id="ARBA00007343"/>
    </source>
</evidence>
<dbReference type="GO" id="GO:0016020">
    <property type="term" value="C:membrane"/>
    <property type="evidence" value="ECO:0007669"/>
    <property type="project" value="UniProtKB-SubCell"/>
</dbReference>
<feature type="transmembrane region" description="Helical" evidence="11">
    <location>
        <begin position="698"/>
        <end position="722"/>
    </location>
</feature>
<dbReference type="Pfam" id="PF00002">
    <property type="entry name" value="7tm_2"/>
    <property type="match status" value="1"/>
</dbReference>
<feature type="domain" description="GAIN-B" evidence="12">
    <location>
        <begin position="332"/>
        <end position="488"/>
    </location>
</feature>
<dbReference type="Pfam" id="PF01825">
    <property type="entry name" value="GPS"/>
    <property type="match status" value="1"/>
</dbReference>
<dbReference type="PROSITE" id="PS50261">
    <property type="entry name" value="G_PROTEIN_RECEP_F2_4"/>
    <property type="match status" value="1"/>
</dbReference>
<evidence type="ECO:0000256" key="10">
    <source>
        <dbReference type="SAM" id="MobiDB-lite"/>
    </source>
</evidence>
<feature type="domain" description="G-protein coupled receptors family 2 profile 2" evidence="13">
    <location>
        <begin position="494"/>
        <end position="752"/>
    </location>
</feature>
<keyword evidence="5" id="KW-0732">Signal</keyword>
<gene>
    <name evidence="15" type="ORF">AALO_G00113630</name>
</gene>
<dbReference type="PRINTS" id="PR00249">
    <property type="entry name" value="GPCRSECRETIN"/>
</dbReference>
<keyword evidence="16" id="KW-1185">Reference proteome</keyword>
<dbReference type="PRINTS" id="PR01695">
    <property type="entry name" value="IGHEPTARCPTR"/>
</dbReference>
<keyword evidence="7 11" id="KW-0472">Membrane</keyword>
<evidence type="ECO:0000259" key="12">
    <source>
        <dbReference type="PROSITE" id="PS50221"/>
    </source>
</evidence>
<comment type="subcellular location">
    <subcellularLocation>
        <location evidence="1">Cell membrane</location>
        <topology evidence="1">Multi-pass membrane protein</topology>
    </subcellularLocation>
</comment>
<dbReference type="Proteomes" id="UP000823561">
    <property type="component" value="Chromosome 8"/>
</dbReference>
<evidence type="ECO:0000313" key="15">
    <source>
        <dbReference type="EMBL" id="KAG5277110.1"/>
    </source>
</evidence>
<dbReference type="InterPro" id="IPR008078">
    <property type="entry name" value="GPCR_2_Ig-hepta-like_rcpt"/>
</dbReference>
<dbReference type="InterPro" id="IPR032471">
    <property type="entry name" value="AGRL2-4_GAIN_subdom_A"/>
</dbReference>
<evidence type="ECO:0000259" key="13">
    <source>
        <dbReference type="PROSITE" id="PS50261"/>
    </source>
</evidence>
<dbReference type="PANTHER" id="PTHR45813">
    <property type="entry name" value="IG-LIKE DOMAIN-CONTAINING PROTEIN"/>
    <property type="match status" value="1"/>
</dbReference>